<dbReference type="Pfam" id="PF00005">
    <property type="entry name" value="ABC_tran"/>
    <property type="match status" value="1"/>
</dbReference>
<dbReference type="Gene3D" id="3.40.50.300">
    <property type="entry name" value="P-loop containing nucleotide triphosphate hydrolases"/>
    <property type="match status" value="1"/>
</dbReference>
<evidence type="ECO:0000256" key="2">
    <source>
        <dbReference type="ARBA" id="ARBA00022741"/>
    </source>
</evidence>
<dbReference type="InterPro" id="IPR017871">
    <property type="entry name" value="ABC_transporter-like_CS"/>
</dbReference>
<dbReference type="PANTHER" id="PTHR42794">
    <property type="entry name" value="HEMIN IMPORT ATP-BINDING PROTEIN HMUV"/>
    <property type="match status" value="1"/>
</dbReference>
<dbReference type="PROSITE" id="PS50893">
    <property type="entry name" value="ABC_TRANSPORTER_2"/>
    <property type="match status" value="1"/>
</dbReference>
<comment type="caution">
    <text evidence="5">The sequence shown here is derived from an EMBL/GenBank/DDBJ whole genome shotgun (WGS) entry which is preliminary data.</text>
</comment>
<evidence type="ECO:0000256" key="1">
    <source>
        <dbReference type="ARBA" id="ARBA00022448"/>
    </source>
</evidence>
<dbReference type="OrthoDB" id="9787851at2"/>
<dbReference type="SUPFAM" id="SSF52540">
    <property type="entry name" value="P-loop containing nucleoside triphosphate hydrolases"/>
    <property type="match status" value="1"/>
</dbReference>
<dbReference type="PANTHER" id="PTHR42794:SF2">
    <property type="entry name" value="ABC TRANSPORTER ATP-BINDING PROTEIN"/>
    <property type="match status" value="1"/>
</dbReference>
<reference evidence="5 6" key="1">
    <citation type="submission" date="2018-04" db="EMBL/GenBank/DDBJ databases">
        <title>Camelliibacillus theae gen. nov., sp. nov., isolated from Pu'er tea.</title>
        <authorList>
            <person name="Niu L."/>
        </authorList>
    </citation>
    <scope>NUCLEOTIDE SEQUENCE [LARGE SCALE GENOMIC DNA]</scope>
    <source>
        <strain evidence="5 6">T8</strain>
    </source>
</reference>
<evidence type="ECO:0000256" key="3">
    <source>
        <dbReference type="ARBA" id="ARBA00022840"/>
    </source>
</evidence>
<keyword evidence="2" id="KW-0547">Nucleotide-binding</keyword>
<protein>
    <submittedName>
        <fullName evidence="5">ABC transporter</fullName>
    </submittedName>
</protein>
<dbReference type="PROSITE" id="PS00211">
    <property type="entry name" value="ABC_TRANSPORTER_1"/>
    <property type="match status" value="1"/>
</dbReference>
<dbReference type="SMART" id="SM00382">
    <property type="entry name" value="AAA"/>
    <property type="match status" value="1"/>
</dbReference>
<evidence type="ECO:0000313" key="6">
    <source>
        <dbReference type="Proteomes" id="UP000245998"/>
    </source>
</evidence>
<keyword evidence="6" id="KW-1185">Reference proteome</keyword>
<dbReference type="RefSeq" id="WP_116554201.1">
    <property type="nucleotide sequence ID" value="NZ_QCZG01000011.1"/>
</dbReference>
<accession>A0A2U1K4K1</accession>
<dbReference type="EMBL" id="QCZG01000011">
    <property type="protein sequence ID" value="PWA12195.1"/>
    <property type="molecule type" value="Genomic_DNA"/>
</dbReference>
<name>A0A2U1K4K1_9BACI</name>
<dbReference type="InterPro" id="IPR027417">
    <property type="entry name" value="P-loop_NTPase"/>
</dbReference>
<dbReference type="AlphaFoldDB" id="A0A2U1K4K1"/>
<dbReference type="Proteomes" id="UP000245998">
    <property type="component" value="Unassembled WGS sequence"/>
</dbReference>
<organism evidence="5 6">
    <name type="scientific">Pueribacillus theae</name>
    <dbReference type="NCBI Taxonomy" id="2171751"/>
    <lineage>
        <taxon>Bacteria</taxon>
        <taxon>Bacillati</taxon>
        <taxon>Bacillota</taxon>
        <taxon>Bacilli</taxon>
        <taxon>Bacillales</taxon>
        <taxon>Bacillaceae</taxon>
        <taxon>Pueribacillus</taxon>
    </lineage>
</organism>
<dbReference type="GO" id="GO:0005524">
    <property type="term" value="F:ATP binding"/>
    <property type="evidence" value="ECO:0007669"/>
    <property type="project" value="UniProtKB-KW"/>
</dbReference>
<evidence type="ECO:0000259" key="4">
    <source>
        <dbReference type="PROSITE" id="PS50893"/>
    </source>
</evidence>
<dbReference type="InterPro" id="IPR003593">
    <property type="entry name" value="AAA+_ATPase"/>
</dbReference>
<evidence type="ECO:0000313" key="5">
    <source>
        <dbReference type="EMBL" id="PWA12195.1"/>
    </source>
</evidence>
<dbReference type="FunFam" id="3.40.50.300:FF:000134">
    <property type="entry name" value="Iron-enterobactin ABC transporter ATP-binding protein"/>
    <property type="match status" value="1"/>
</dbReference>
<dbReference type="CDD" id="cd03214">
    <property type="entry name" value="ABC_Iron-Siderophores_B12_Hemin"/>
    <property type="match status" value="1"/>
</dbReference>
<sequence length="260" mass="28997">MNLAAKNVSLTLNDNPILNNMDILVRNQEFVGLLGPNGSGKSTFLKSIYRTMKPDVGWISLANQDIYKLPPRKVARQMAVVRQESAIEFDFSVREIVMMGRFPHKSAFQSDTKQDEELVNETLARVGMQDFAERSFTTLSGGEKQRVLIARALAQQAKLLVLDEPTNHLDIHSQLQIMAILKKLRCTVLTALHDLNIAAVYCDRLYIVKSGEIVASGTPAEVLQPQLINDVFGVDCEVSIHPRTAKPHIVFLSAIEKEIS</sequence>
<gene>
    <name evidence="5" type="ORF">DCC39_07105</name>
</gene>
<feature type="domain" description="ABC transporter" evidence="4">
    <location>
        <begin position="3"/>
        <end position="235"/>
    </location>
</feature>
<keyword evidence="1" id="KW-0813">Transport</keyword>
<proteinExistence type="predicted"/>
<keyword evidence="3" id="KW-0067">ATP-binding</keyword>
<dbReference type="GO" id="GO:0016887">
    <property type="term" value="F:ATP hydrolysis activity"/>
    <property type="evidence" value="ECO:0007669"/>
    <property type="project" value="InterPro"/>
</dbReference>
<dbReference type="InterPro" id="IPR003439">
    <property type="entry name" value="ABC_transporter-like_ATP-bd"/>
</dbReference>